<dbReference type="PROSITE" id="PS00330">
    <property type="entry name" value="HEMOLYSIN_CALCIUM"/>
    <property type="match status" value="2"/>
</dbReference>
<gene>
    <name evidence="1" type="ORF">GHT07_08585</name>
</gene>
<dbReference type="SUPFAM" id="SSF51120">
    <property type="entry name" value="beta-Roll"/>
    <property type="match status" value="1"/>
</dbReference>
<dbReference type="EMBL" id="WJBU01000007">
    <property type="protein sequence ID" value="MRD47335.1"/>
    <property type="molecule type" value="Genomic_DNA"/>
</dbReference>
<evidence type="ECO:0008006" key="3">
    <source>
        <dbReference type="Google" id="ProtNLM"/>
    </source>
</evidence>
<dbReference type="Gene3D" id="2.150.10.10">
    <property type="entry name" value="Serralysin-like metalloprotease, C-terminal"/>
    <property type="match status" value="1"/>
</dbReference>
<comment type="caution">
    <text evidence="1">The sequence shown here is derived from an EMBL/GenBank/DDBJ whole genome shotgun (WGS) entry which is preliminary data.</text>
</comment>
<reference evidence="1 2" key="1">
    <citation type="submission" date="2019-11" db="EMBL/GenBank/DDBJ databases">
        <title>Caenimonas koreensis gen. nov., sp. nov., isolated from activated sludge.</title>
        <authorList>
            <person name="Seung H.R."/>
        </authorList>
    </citation>
    <scope>NUCLEOTIDE SEQUENCE [LARGE SCALE GENOMIC DNA]</scope>
    <source>
        <strain evidence="1 2">EMB320</strain>
    </source>
</reference>
<organism evidence="1 2">
    <name type="scientific">Caenimonas koreensis DSM 17982</name>
    <dbReference type="NCBI Taxonomy" id="1121255"/>
    <lineage>
        <taxon>Bacteria</taxon>
        <taxon>Pseudomonadati</taxon>
        <taxon>Pseudomonadota</taxon>
        <taxon>Betaproteobacteria</taxon>
        <taxon>Burkholderiales</taxon>
        <taxon>Comamonadaceae</taxon>
        <taxon>Caenimonas</taxon>
    </lineage>
</organism>
<dbReference type="InterPro" id="IPR018511">
    <property type="entry name" value="Hemolysin-typ_Ca-bd_CS"/>
</dbReference>
<dbReference type="AlphaFoldDB" id="A0A844ASN4"/>
<dbReference type="InterPro" id="IPR011049">
    <property type="entry name" value="Serralysin-like_metalloprot_C"/>
</dbReference>
<dbReference type="Gene3D" id="2.60.40.2030">
    <property type="match status" value="4"/>
</dbReference>
<evidence type="ECO:0000313" key="1">
    <source>
        <dbReference type="EMBL" id="MRD47335.1"/>
    </source>
</evidence>
<evidence type="ECO:0000313" key="2">
    <source>
        <dbReference type="Proteomes" id="UP000487350"/>
    </source>
</evidence>
<keyword evidence="2" id="KW-1185">Reference proteome</keyword>
<dbReference type="InterPro" id="IPR001343">
    <property type="entry name" value="Hemolysn_Ca-bd"/>
</dbReference>
<dbReference type="PRINTS" id="PR00313">
    <property type="entry name" value="CABNDNGRPT"/>
</dbReference>
<sequence length="703" mass="70673">SATGTIVDDDTATISSVSAASVTEGGNLVHTVTMSTTADHATSFAYSLGGGTASSGDYTAASVSFSNSVTLSGGFVTVPATVSSFTVTVPTVGDAVDEFDETVNLTVGGASATGTIVDDDTATISSVSAASVTEGGNLVHTVTMSTTADHATSFAYSLGGGTASSGDYTAASVSFSNSVTLSGGFVTVPANVSTFTITVPTVGDATDESDETVTLTVGGASATGAIIDDDTATIASVSGASVTEGSSLVHTVTLSTDADAPRVFSFSIANGTTTDADHSAASATFSAGVTLSAGNVTVPAGVTSFTVTIPTTGDLIDENDETLNLTVGGVSATGTIIDDDTVVVDSVSSAMATEGSSMVFSVGLSGVADAPRTFSLALTNVTTTSADYDVAAAVLSDGVTLAGGLVTVPAGVTSFTVSLPLVNDFFYEENETFSLAVGGVSGTGTIVDAYIVVRAPDVGTGANEYMLGTEFRDTLIGNGGDDLLWGRGELDKLYGGKGNDIYLMTDGQDKIYEKDGEGTDTVIATVDFTLEKIANVENLTLIGTATRGTGNALNNVITGNDLSNVLKGGAGNDTLIGGAGDDYLFGGTGKDLLIGGDGADRFVFDTKPVGSQFDVIQGFDASVDHIGLARSIYTTKLSAGMGYFPDAFYIGTAAHDTTDRVIFDSTSGNLYFDPDGTGSKPMVQFAQITGLVGTLTFENFIAI</sequence>
<name>A0A844ASN4_9BURK</name>
<dbReference type="InterPro" id="IPR038081">
    <property type="entry name" value="CalX-like_sf"/>
</dbReference>
<dbReference type="Proteomes" id="UP000487350">
    <property type="component" value="Unassembled WGS sequence"/>
</dbReference>
<feature type="non-terminal residue" evidence="1">
    <location>
        <position position="1"/>
    </location>
</feature>
<dbReference type="SUPFAM" id="SSF141072">
    <property type="entry name" value="CalX-like"/>
    <property type="match status" value="4"/>
</dbReference>
<proteinExistence type="predicted"/>
<accession>A0A844ASN4</accession>
<protein>
    <recommendedName>
        <fullName evidence="3">Hemolysin-type calcium-binding repeat-containing protein</fullName>
    </recommendedName>
</protein>
<dbReference type="Pfam" id="PF00353">
    <property type="entry name" value="HemolysinCabind"/>
    <property type="match status" value="2"/>
</dbReference>
<dbReference type="GO" id="GO:0005509">
    <property type="term" value="F:calcium ion binding"/>
    <property type="evidence" value="ECO:0007669"/>
    <property type="project" value="InterPro"/>
</dbReference>